<evidence type="ECO:0000256" key="1">
    <source>
        <dbReference type="SAM" id="MobiDB-lite"/>
    </source>
</evidence>
<accession>A0ABY1HIT4</accession>
<sequence>MVSSLRKQRNALLKKQEPAKHQVKASGAEPRSLHLLLAEME</sequence>
<name>A0ABY1HIT4_9GAMM</name>
<gene>
    <name evidence="2" type="ORF">MT2528_4215</name>
</gene>
<keyword evidence="3" id="KW-1185">Reference proteome</keyword>
<dbReference type="Proteomes" id="UP000182660">
    <property type="component" value="Unassembled WGS sequence"/>
</dbReference>
<comment type="caution">
    <text evidence="2">The sequence shown here is derived from an EMBL/GenBank/DDBJ whole genome shotgun (WGS) entry which is preliminary data.</text>
</comment>
<organism evidence="2 3">
    <name type="scientific">Moritella viscosa</name>
    <dbReference type="NCBI Taxonomy" id="80854"/>
    <lineage>
        <taxon>Bacteria</taxon>
        <taxon>Pseudomonadati</taxon>
        <taxon>Pseudomonadota</taxon>
        <taxon>Gammaproteobacteria</taxon>
        <taxon>Alteromonadales</taxon>
        <taxon>Moritellaceae</taxon>
        <taxon>Moritella</taxon>
    </lineage>
</organism>
<proteinExistence type="predicted"/>
<feature type="region of interest" description="Disordered" evidence="1">
    <location>
        <begin position="1"/>
        <end position="30"/>
    </location>
</feature>
<protein>
    <submittedName>
        <fullName evidence="2">Uncharacterized protein</fullName>
    </submittedName>
</protein>
<evidence type="ECO:0000313" key="2">
    <source>
        <dbReference type="EMBL" id="SGZ01394.1"/>
    </source>
</evidence>
<feature type="non-terminal residue" evidence="2">
    <location>
        <position position="41"/>
    </location>
</feature>
<evidence type="ECO:0000313" key="3">
    <source>
        <dbReference type="Proteomes" id="UP000182660"/>
    </source>
</evidence>
<dbReference type="EMBL" id="FPLJ01000110">
    <property type="protein sequence ID" value="SGZ01394.1"/>
    <property type="molecule type" value="Genomic_DNA"/>
</dbReference>
<reference evidence="2 3" key="1">
    <citation type="submission" date="2016-11" db="EMBL/GenBank/DDBJ databases">
        <authorList>
            <person name="Klemetsen T."/>
        </authorList>
    </citation>
    <scope>NUCLEOTIDE SEQUENCE [LARGE SCALE GENOMIC DNA]</scope>
    <source>
        <strain evidence="2">MT 2528</strain>
    </source>
</reference>